<evidence type="ECO:0000313" key="6">
    <source>
        <dbReference type="EMBL" id="MCA2017925.1"/>
    </source>
</evidence>
<proteinExistence type="predicted"/>
<keyword evidence="3" id="KW-0288">FMN</keyword>
<dbReference type="Proteomes" id="UP001199044">
    <property type="component" value="Unassembled WGS sequence"/>
</dbReference>
<gene>
    <name evidence="6" type="ORF">LDJ79_17520</name>
</gene>
<dbReference type="Pfam" id="PF12682">
    <property type="entry name" value="Flavodoxin_4"/>
    <property type="match status" value="1"/>
</dbReference>
<comment type="caution">
    <text evidence="6">The sequence shown here is derived from an EMBL/GenBank/DDBJ whole genome shotgun (WGS) entry which is preliminary data.</text>
</comment>
<keyword evidence="7" id="KW-1185">Reference proteome</keyword>
<evidence type="ECO:0000259" key="5">
    <source>
        <dbReference type="Pfam" id="PF12682"/>
    </source>
</evidence>
<dbReference type="PROSITE" id="PS00201">
    <property type="entry name" value="FLAVODOXIN"/>
    <property type="match status" value="1"/>
</dbReference>
<dbReference type="EMBL" id="JAIWIU010000131">
    <property type="protein sequence ID" value="MCA2017925.1"/>
    <property type="molecule type" value="Genomic_DNA"/>
</dbReference>
<evidence type="ECO:0000313" key="7">
    <source>
        <dbReference type="Proteomes" id="UP001199044"/>
    </source>
</evidence>
<sequence>MNDKQNITNSDEVSSGDMDLNRRSTMKKIASLIVAGLVTPTIFNSKTSHAAPIINGQLKVAVVYFSKTGNTQFLAQEISRLSGGTLIEVKTVEPYPENYRATTRKAKIEQEENARPEITMSGSIEDADYVFIGYPNWWGTLPMALFTYLEQVSTANKTIIPFCTHEGSQLGRGPRDIRRLCPSSTILAGYAQRGGDLELVKSSRSVNALHQWLASVSV</sequence>
<dbReference type="PANTHER" id="PTHR39201:SF1">
    <property type="entry name" value="FLAVODOXIN-LIKE DOMAIN-CONTAINING PROTEIN"/>
    <property type="match status" value="1"/>
</dbReference>
<feature type="domain" description="Flavodoxin-like" evidence="5">
    <location>
        <begin position="59"/>
        <end position="189"/>
    </location>
</feature>
<accession>A0ABS7YQG0</accession>
<protein>
    <submittedName>
        <fullName evidence="6">NAD(P)H-dependent oxidoreductase</fullName>
    </submittedName>
</protein>
<evidence type="ECO:0000256" key="1">
    <source>
        <dbReference type="ARBA" id="ARBA00001917"/>
    </source>
</evidence>
<comment type="cofactor">
    <cofactor evidence="1">
        <name>FMN</name>
        <dbReference type="ChEBI" id="CHEBI:58210"/>
    </cofactor>
</comment>
<organism evidence="6 7">
    <name type="scientific">Vibrio tritonius</name>
    <dbReference type="NCBI Taxonomy" id="1435069"/>
    <lineage>
        <taxon>Bacteria</taxon>
        <taxon>Pseudomonadati</taxon>
        <taxon>Pseudomonadota</taxon>
        <taxon>Gammaproteobacteria</taxon>
        <taxon>Vibrionales</taxon>
        <taxon>Vibrionaceae</taxon>
        <taxon>Vibrio</taxon>
    </lineage>
</organism>
<dbReference type="RefSeq" id="WP_225251510.1">
    <property type="nucleotide sequence ID" value="NZ_JAIWIU010000131.1"/>
</dbReference>
<dbReference type="Gene3D" id="3.40.50.360">
    <property type="match status" value="1"/>
</dbReference>
<keyword evidence="2" id="KW-0285">Flavoprotein</keyword>
<reference evidence="7" key="1">
    <citation type="submission" date="2023-07" db="EMBL/GenBank/DDBJ databases">
        <title>Molecular identification of indigenous halophilic bacteria isolated from red sea cost, biodegradation of synthetic dyes and assessment of degraded metabolite toxicity.</title>
        <authorList>
            <person name="Chaieb K."/>
            <person name="Altayb H.N."/>
        </authorList>
    </citation>
    <scope>NUCLEOTIDE SEQUENCE [LARGE SCALE GENOMIC DNA]</scope>
    <source>
        <strain evidence="7">K20</strain>
    </source>
</reference>
<dbReference type="SUPFAM" id="SSF52218">
    <property type="entry name" value="Flavoproteins"/>
    <property type="match status" value="1"/>
</dbReference>
<dbReference type="PANTHER" id="PTHR39201">
    <property type="entry name" value="EXPORTED PROTEIN-RELATED"/>
    <property type="match status" value="1"/>
</dbReference>
<evidence type="ECO:0000256" key="3">
    <source>
        <dbReference type="ARBA" id="ARBA00022643"/>
    </source>
</evidence>
<evidence type="ECO:0000256" key="4">
    <source>
        <dbReference type="SAM" id="MobiDB-lite"/>
    </source>
</evidence>
<name>A0ABS7YQG0_9VIBR</name>
<dbReference type="InterPro" id="IPR008254">
    <property type="entry name" value="Flavodoxin/NO_synth"/>
</dbReference>
<feature type="region of interest" description="Disordered" evidence="4">
    <location>
        <begin position="1"/>
        <end position="20"/>
    </location>
</feature>
<dbReference type="InterPro" id="IPR029039">
    <property type="entry name" value="Flavoprotein-like_sf"/>
</dbReference>
<feature type="compositionally biased region" description="Polar residues" evidence="4">
    <location>
        <begin position="1"/>
        <end position="13"/>
    </location>
</feature>
<evidence type="ECO:0000256" key="2">
    <source>
        <dbReference type="ARBA" id="ARBA00022630"/>
    </source>
</evidence>
<dbReference type="InterPro" id="IPR001226">
    <property type="entry name" value="Flavodoxin_CS"/>
</dbReference>